<dbReference type="EMBL" id="CP071182">
    <property type="protein sequence ID" value="QSO47126.1"/>
    <property type="molecule type" value="Genomic_DNA"/>
</dbReference>
<reference evidence="5 6" key="1">
    <citation type="submission" date="2021-02" db="EMBL/GenBank/DDBJ databases">
        <title>Alicyclobacillus curvatus sp. nov. and Alicyclobacillus mengziensis sp. nov., two acidophilic bacteria isolated from acid mine drainage.</title>
        <authorList>
            <person name="Huang Y."/>
        </authorList>
    </citation>
    <scope>NUCLEOTIDE SEQUENCE [LARGE SCALE GENOMIC DNA]</scope>
    <source>
        <strain evidence="5 6">S30H14</strain>
    </source>
</reference>
<dbReference type="PRINTS" id="PR00081">
    <property type="entry name" value="GDHRDH"/>
</dbReference>
<name>A0A9X7VXZ4_9BACL</name>
<keyword evidence="6" id="KW-1185">Reference proteome</keyword>
<dbReference type="SMART" id="SM00822">
    <property type="entry name" value="PKS_KR"/>
    <property type="match status" value="1"/>
</dbReference>
<dbReference type="RefSeq" id="WP_206656486.1">
    <property type="nucleotide sequence ID" value="NZ_CP071182.1"/>
</dbReference>
<protein>
    <submittedName>
        <fullName evidence="5">SDR family NAD(P)-dependent oxidoreductase</fullName>
    </submittedName>
</protein>
<dbReference type="PANTHER" id="PTHR44196">
    <property type="entry name" value="DEHYDROGENASE/REDUCTASE SDR FAMILY MEMBER 7B"/>
    <property type="match status" value="1"/>
</dbReference>
<dbReference type="AlphaFoldDB" id="A0A9X7VXZ4"/>
<dbReference type="KEGG" id="afx:JZ786_22425"/>
<dbReference type="Pfam" id="PF00106">
    <property type="entry name" value="adh_short"/>
    <property type="match status" value="1"/>
</dbReference>
<dbReference type="InterPro" id="IPR057326">
    <property type="entry name" value="KR_dom"/>
</dbReference>
<keyword evidence="2" id="KW-0560">Oxidoreductase</keyword>
<dbReference type="PRINTS" id="PR00080">
    <property type="entry name" value="SDRFAMILY"/>
</dbReference>
<dbReference type="InterPro" id="IPR036291">
    <property type="entry name" value="NAD(P)-bd_dom_sf"/>
</dbReference>
<dbReference type="PANTHER" id="PTHR44196:SF1">
    <property type="entry name" value="DEHYDROGENASE_REDUCTASE SDR FAMILY MEMBER 7B"/>
    <property type="match status" value="1"/>
</dbReference>
<evidence type="ECO:0000313" key="5">
    <source>
        <dbReference type="EMBL" id="QSO47126.1"/>
    </source>
</evidence>
<sequence>MKISGNTTLITGGATGIGLALAEKLIEKGNEVIICGRREDRLNDAKERIERMHPGAKIHIRTCDVSDEGQRTALVEWVTTEFPNLNVLVNNAGIQRDYHFLSTDEPWETTRQEIAINVEAPIHLSRLLVDHLRSVADATIVNVSSGLAFTPMALFPIYCATKAAVHSLSLTMRHQLKEVGIEVIEVIPPAVDSELNMEGRVKRGMTTTGTTAEEFVSAVMAGFERGDSEIAYGSAIRGRAASREELDEAFRRVNRS</sequence>
<evidence type="ECO:0000256" key="2">
    <source>
        <dbReference type="ARBA" id="ARBA00023002"/>
    </source>
</evidence>
<accession>A0A9X7VXZ4</accession>
<dbReference type="CDD" id="cd05370">
    <property type="entry name" value="SDR_c2"/>
    <property type="match status" value="1"/>
</dbReference>
<dbReference type="SUPFAM" id="SSF51735">
    <property type="entry name" value="NAD(P)-binding Rossmann-fold domains"/>
    <property type="match status" value="1"/>
</dbReference>
<dbReference type="InterPro" id="IPR020904">
    <property type="entry name" value="Sc_DH/Rdtase_CS"/>
</dbReference>
<dbReference type="GO" id="GO:0016491">
    <property type="term" value="F:oxidoreductase activity"/>
    <property type="evidence" value="ECO:0007669"/>
    <property type="project" value="UniProtKB-KW"/>
</dbReference>
<evidence type="ECO:0000256" key="1">
    <source>
        <dbReference type="ARBA" id="ARBA00006484"/>
    </source>
</evidence>
<evidence type="ECO:0000259" key="4">
    <source>
        <dbReference type="SMART" id="SM00822"/>
    </source>
</evidence>
<dbReference type="Gene3D" id="3.40.50.720">
    <property type="entry name" value="NAD(P)-binding Rossmann-like Domain"/>
    <property type="match status" value="1"/>
</dbReference>
<dbReference type="InterPro" id="IPR002347">
    <property type="entry name" value="SDR_fam"/>
</dbReference>
<dbReference type="Proteomes" id="UP000663505">
    <property type="component" value="Chromosome"/>
</dbReference>
<organism evidence="5 6">
    <name type="scientific">Alicyclobacillus mengziensis</name>
    <dbReference type="NCBI Taxonomy" id="2931921"/>
    <lineage>
        <taxon>Bacteria</taxon>
        <taxon>Bacillati</taxon>
        <taxon>Bacillota</taxon>
        <taxon>Bacilli</taxon>
        <taxon>Bacillales</taxon>
        <taxon>Alicyclobacillaceae</taxon>
        <taxon>Alicyclobacillus</taxon>
    </lineage>
</organism>
<dbReference type="PROSITE" id="PS00061">
    <property type="entry name" value="ADH_SHORT"/>
    <property type="match status" value="1"/>
</dbReference>
<gene>
    <name evidence="5" type="ORF">JZ786_22425</name>
</gene>
<proteinExistence type="inferred from homology"/>
<dbReference type="GO" id="GO:0016020">
    <property type="term" value="C:membrane"/>
    <property type="evidence" value="ECO:0007669"/>
    <property type="project" value="TreeGrafter"/>
</dbReference>
<evidence type="ECO:0000313" key="6">
    <source>
        <dbReference type="Proteomes" id="UP000663505"/>
    </source>
</evidence>
<feature type="domain" description="Ketoreductase" evidence="4">
    <location>
        <begin position="6"/>
        <end position="187"/>
    </location>
</feature>
<evidence type="ECO:0000256" key="3">
    <source>
        <dbReference type="RuleBase" id="RU000363"/>
    </source>
</evidence>
<comment type="similarity">
    <text evidence="1 3">Belongs to the short-chain dehydrogenases/reductases (SDR) family.</text>
</comment>